<sequence>MTLISVLIWTLLCCCFTESRGQVTVTQPGAIMKEDIVDDGEDKEAEVADVQYLQLNAAHVDKKDLVEKRDCPSGKKQCPYWSATCWTTRSRFHNMVKPDIDDMLGREVAFDILFHISEHQATLFRYGVKNFEQMERSFKHVMSALNKLRRSCCENCDTFSYHGNQRRTLLLS</sequence>
<gene>
    <name evidence="2" type="ORF">Q5P01_018741</name>
</gene>
<evidence type="ECO:0000256" key="1">
    <source>
        <dbReference type="SAM" id="SignalP"/>
    </source>
</evidence>
<reference evidence="2" key="1">
    <citation type="submission" date="2023-07" db="EMBL/GenBank/DDBJ databases">
        <title>Chromosome-level Genome Assembly of Striped Snakehead (Channa striata).</title>
        <authorList>
            <person name="Liu H."/>
        </authorList>
    </citation>
    <scope>NUCLEOTIDE SEQUENCE</scope>
    <source>
        <strain evidence="2">Gz</strain>
        <tissue evidence="2">Muscle</tissue>
    </source>
</reference>
<dbReference type="Proteomes" id="UP001187415">
    <property type="component" value="Unassembled WGS sequence"/>
</dbReference>
<keyword evidence="3" id="KW-1185">Reference proteome</keyword>
<feature type="signal peptide" evidence="1">
    <location>
        <begin position="1"/>
        <end position="21"/>
    </location>
</feature>
<feature type="chain" id="PRO_5041743703" evidence="1">
    <location>
        <begin position="22"/>
        <end position="172"/>
    </location>
</feature>
<keyword evidence="1" id="KW-0732">Signal</keyword>
<proteinExistence type="predicted"/>
<dbReference type="AlphaFoldDB" id="A0AA88S8R6"/>
<dbReference type="EMBL" id="JAUPFM010000014">
    <property type="protein sequence ID" value="KAK2830810.1"/>
    <property type="molecule type" value="Genomic_DNA"/>
</dbReference>
<comment type="caution">
    <text evidence="2">The sequence shown here is derived from an EMBL/GenBank/DDBJ whole genome shotgun (WGS) entry which is preliminary data.</text>
</comment>
<accession>A0AA88S8R6</accession>
<protein>
    <submittedName>
        <fullName evidence="2">Uncharacterized protein</fullName>
    </submittedName>
</protein>
<name>A0AA88S8R6_CHASR</name>
<organism evidence="2 3">
    <name type="scientific">Channa striata</name>
    <name type="common">Snakehead murrel</name>
    <name type="synonym">Ophicephalus striatus</name>
    <dbReference type="NCBI Taxonomy" id="64152"/>
    <lineage>
        <taxon>Eukaryota</taxon>
        <taxon>Metazoa</taxon>
        <taxon>Chordata</taxon>
        <taxon>Craniata</taxon>
        <taxon>Vertebrata</taxon>
        <taxon>Euteleostomi</taxon>
        <taxon>Actinopterygii</taxon>
        <taxon>Neopterygii</taxon>
        <taxon>Teleostei</taxon>
        <taxon>Neoteleostei</taxon>
        <taxon>Acanthomorphata</taxon>
        <taxon>Anabantaria</taxon>
        <taxon>Anabantiformes</taxon>
        <taxon>Channoidei</taxon>
        <taxon>Channidae</taxon>
        <taxon>Channa</taxon>
    </lineage>
</organism>
<evidence type="ECO:0000313" key="3">
    <source>
        <dbReference type="Proteomes" id="UP001187415"/>
    </source>
</evidence>
<evidence type="ECO:0000313" key="2">
    <source>
        <dbReference type="EMBL" id="KAK2830810.1"/>
    </source>
</evidence>